<evidence type="ECO:0000259" key="5">
    <source>
        <dbReference type="PROSITE" id="PS50235"/>
    </source>
</evidence>
<keyword evidence="7" id="KW-1185">Reference proteome</keyword>
<gene>
    <name evidence="6" type="ORF">TanjilG_28782</name>
</gene>
<feature type="region of interest" description="Disordered" evidence="4">
    <location>
        <begin position="857"/>
        <end position="892"/>
    </location>
</feature>
<evidence type="ECO:0000313" key="6">
    <source>
        <dbReference type="EMBL" id="OIW05317.1"/>
    </source>
</evidence>
<feature type="region of interest" description="Disordered" evidence="4">
    <location>
        <begin position="1020"/>
        <end position="1044"/>
    </location>
</feature>
<feature type="compositionally biased region" description="Basic and acidic residues" evidence="4">
    <location>
        <begin position="622"/>
        <end position="632"/>
    </location>
</feature>
<dbReference type="CDD" id="cd02661">
    <property type="entry name" value="Peptidase_C19E"/>
    <property type="match status" value="1"/>
</dbReference>
<reference evidence="6 7" key="1">
    <citation type="journal article" date="2017" name="Plant Biotechnol. J.">
        <title>A comprehensive draft genome sequence for lupin (Lupinus angustifolius), an emerging health food: insights into plant-microbe interactions and legume evolution.</title>
        <authorList>
            <person name="Hane J.K."/>
            <person name="Ming Y."/>
            <person name="Kamphuis L.G."/>
            <person name="Nelson M.N."/>
            <person name="Garg G."/>
            <person name="Atkins C.A."/>
            <person name="Bayer P.E."/>
            <person name="Bravo A."/>
            <person name="Bringans S."/>
            <person name="Cannon S."/>
            <person name="Edwards D."/>
            <person name="Foley R."/>
            <person name="Gao L.L."/>
            <person name="Harrison M.J."/>
            <person name="Huang W."/>
            <person name="Hurgobin B."/>
            <person name="Li S."/>
            <person name="Liu C.W."/>
            <person name="McGrath A."/>
            <person name="Morahan G."/>
            <person name="Murray J."/>
            <person name="Weller J."/>
            <person name="Jian J."/>
            <person name="Singh K.B."/>
        </authorList>
    </citation>
    <scope>NUCLEOTIDE SEQUENCE [LARGE SCALE GENOMIC DNA]</scope>
    <source>
        <strain evidence="7">cv. Tanjil</strain>
        <tissue evidence="6">Whole plant</tissue>
    </source>
</reference>
<feature type="compositionally biased region" description="Low complexity" evidence="4">
    <location>
        <begin position="606"/>
        <end position="615"/>
    </location>
</feature>
<comment type="similarity">
    <text evidence="2">Belongs to the peptidase C19 family.</text>
</comment>
<proteinExistence type="inferred from homology"/>
<comment type="subcellular location">
    <subcellularLocation>
        <location evidence="1">Nucleus</location>
    </subcellularLocation>
</comment>
<feature type="domain" description="USP" evidence="5">
    <location>
        <begin position="22"/>
        <end position="338"/>
    </location>
</feature>
<dbReference type="Gene3D" id="3.90.70.10">
    <property type="entry name" value="Cysteine proteinases"/>
    <property type="match status" value="1"/>
</dbReference>
<dbReference type="FunFam" id="3.90.70.10:FF:000118">
    <property type="entry name" value="Ubiquitin carboxyl-terminal hydrolase 25"/>
    <property type="match status" value="1"/>
</dbReference>
<accession>A0A4P1R973</accession>
<evidence type="ECO:0000256" key="4">
    <source>
        <dbReference type="SAM" id="MobiDB-lite"/>
    </source>
</evidence>
<dbReference type="SUPFAM" id="SSF54001">
    <property type="entry name" value="Cysteine proteinases"/>
    <property type="match status" value="1"/>
</dbReference>
<feature type="compositionally biased region" description="Basic and acidic residues" evidence="4">
    <location>
        <begin position="874"/>
        <end position="889"/>
    </location>
</feature>
<keyword evidence="3" id="KW-0539">Nucleus</keyword>
<dbReference type="InterPro" id="IPR028889">
    <property type="entry name" value="USP"/>
</dbReference>
<protein>
    <recommendedName>
        <fullName evidence="5">USP domain-containing protein</fullName>
    </recommendedName>
</protein>
<dbReference type="GO" id="GO:0005634">
    <property type="term" value="C:nucleus"/>
    <property type="evidence" value="ECO:0007669"/>
    <property type="project" value="UniProtKB-SubCell"/>
</dbReference>
<dbReference type="InterPro" id="IPR018200">
    <property type="entry name" value="USP_CS"/>
</dbReference>
<dbReference type="PANTHER" id="PTHR15835">
    <property type="entry name" value="NUCLEAR-INTERACTING PARTNER OF ALK"/>
    <property type="match status" value="1"/>
</dbReference>
<dbReference type="EMBL" id="CM007369">
    <property type="protein sequence ID" value="OIW05317.1"/>
    <property type="molecule type" value="Genomic_DNA"/>
</dbReference>
<dbReference type="PANTHER" id="PTHR15835:SF12">
    <property type="entry name" value="ZINC ION-BINDING PROTEIN"/>
    <property type="match status" value="1"/>
</dbReference>
<feature type="compositionally biased region" description="Basic and acidic residues" evidence="4">
    <location>
        <begin position="960"/>
        <end position="983"/>
    </location>
</feature>
<evidence type="ECO:0000256" key="2">
    <source>
        <dbReference type="ARBA" id="ARBA00009085"/>
    </source>
</evidence>
<dbReference type="GO" id="GO:0016579">
    <property type="term" value="P:protein deubiquitination"/>
    <property type="evidence" value="ECO:0007669"/>
    <property type="project" value="InterPro"/>
</dbReference>
<dbReference type="InterPro" id="IPR012935">
    <property type="entry name" value="NuBaID_N"/>
</dbReference>
<dbReference type="Pfam" id="PF00443">
    <property type="entry name" value="UCH"/>
    <property type="match status" value="1"/>
</dbReference>
<evidence type="ECO:0000256" key="3">
    <source>
        <dbReference type="ARBA" id="ARBA00023242"/>
    </source>
</evidence>
<sequence>MALQMTWQPSLLSDKRKTGPPLGLRNLGNSCYLNSVLQCLTYTPPLANFCLRFQHSSLCDSAAASSCPFCILEKQIARSLRVDLTHDAPSKIQNCLRIFAEHFRCGRQEDAHEFLRYVIDACHNTCLRLKKLRRKGGVGVGDGIGGSGGGGSSIVKEIFGGALQSQVKCLNCGYESNKADEIMDISLDVFHSNSLRDSMQKFFQPEVLDGNNKYKCDSCKKLVAAKKQMSILQAPNVLVIQLKRFEGILGGKIDKAVAFEEFLVLSSFMCKASQDPLPEYKLFGTIVHSGYSPESGHYYAYIKDAMGRWYCCNDSCVTLATLQEVLSEKVYILFFSRTNQRPVPINKSPASNGGKPHHSNGSQASDCPKVDVPPKAVRAKSNSEQSQHKDMPNISKIGKVPSSSRVKFDINGNSSSKRVFASASVNGKDVVSKNQSLAINGHAKVSISLENGKKDPSSLPTRNGFEKNKVDVADNSEKKEAVLTNGHTENQKVDIHSVKSNPMEDTDRSRVTMVRGPDTFNQESNGLNNKPKILGNKREIQEAPCILLAQDIQSRTRVEELKNILGKEAKSVLMSCGWTDMVYDFMRSRKRLCTEEAGNLTSGDEASSAGASSPAFPTINGESRRHGSEKSNADSQLMVDLVQGALNRSCRPWERSDFLRRLSTFKLAGKKPKVAGSLACAKRGWVNVDVTKIECELCNAQLDFALLLTSFEAGTFSEEISKLLDKGHKVTCPWRGNSCPESLVQFPPTSSSALIGGFKDRCDGLLQFYSLPIVSSSAVEQMQVTHSPQIDRFLARLQVPTTGELGYRVENVSGMGVTGEQALHSYSYAQKLISLCGWEPRWLPNVLDCEEHSAESAKHGYSSGPAKGSAPDPALRRKEFSASSRKDAGDNDVLGSEFNCESRSPLLDCSLCSATVRVWEFLTVPRPVHLAPCGIDTPQASKKMASTRGISAASGINERAAADGFEKEHTGDRDDAATSDKRQLVSKKSLDLNLKMASRPSCSTPDHMLDANIGRELMIGRPSGSEVGDRAVSYESQGPNARKRRLEDGGITAARPHLGTQQADSAETTKIDREYDEIIAGQQFSTGPSKRSRDTNLSGNFQFPFRKTSGGVPSNLLDVQIEAGTNKVNQLNTERDHVIGNLSTRDSAHTSSIIAMNTVYHSSDDESIESVENIPVSDNAVNFPSVDLNETSELNNSYRAQQSVCFQPLLDRAVRETGVSSSNASGEVLNTEILTAHVRDGPSFGISGGSVGMGASHEAEMHGTDTSVHRGDILGDVEPIAEVIENQGQAGQFVPYHGLAGDFVPEEMSREDNQGDSQAVVSQSTPRTVSGSKLIVSTKVEFVESGEKPSGSMQMPGYENSAHPSLSCNAVVCSAYEVSKEEVTQTRKGSHNDDGACYESGYLSADVVGTPYRDNTNGGVEFNPIKLHNDYCPWVNGDVAVAGSDSPFSSSGVGTVALCGWQLTLDALDSFQSLGHLPVQTLESESAASMCKVVLHGYLTGNEVVPMHDFLLKETTQWNAEKVKTMKPLKCQSECH</sequence>
<dbReference type="GO" id="GO:0004843">
    <property type="term" value="F:cysteine-type deubiquitinase activity"/>
    <property type="evidence" value="ECO:0007669"/>
    <property type="project" value="InterPro"/>
</dbReference>
<name>A0A4P1R973_LUPAN</name>
<dbReference type="PROSITE" id="PS50235">
    <property type="entry name" value="USP_3"/>
    <property type="match status" value="1"/>
</dbReference>
<dbReference type="Gramene" id="OIW05317">
    <property type="protein sequence ID" value="OIW05317"/>
    <property type="gene ID" value="TanjilG_28782"/>
</dbReference>
<feature type="region of interest" description="Disordered" evidence="4">
    <location>
        <begin position="344"/>
        <end position="398"/>
    </location>
</feature>
<evidence type="ECO:0000256" key="1">
    <source>
        <dbReference type="ARBA" id="ARBA00004123"/>
    </source>
</evidence>
<dbReference type="PROSITE" id="PS00973">
    <property type="entry name" value="USP_2"/>
    <property type="match status" value="1"/>
</dbReference>
<feature type="region of interest" description="Disordered" evidence="4">
    <location>
        <begin position="956"/>
        <end position="983"/>
    </location>
</feature>
<dbReference type="PROSITE" id="PS00972">
    <property type="entry name" value="USP_1"/>
    <property type="match status" value="1"/>
</dbReference>
<dbReference type="GO" id="GO:0008270">
    <property type="term" value="F:zinc ion binding"/>
    <property type="evidence" value="ECO:0007669"/>
    <property type="project" value="InterPro"/>
</dbReference>
<evidence type="ECO:0000313" key="7">
    <source>
        <dbReference type="Proteomes" id="UP000188354"/>
    </source>
</evidence>
<dbReference type="Pfam" id="PF07967">
    <property type="entry name" value="zf-C3HC"/>
    <property type="match status" value="1"/>
</dbReference>
<feature type="region of interest" description="Disordered" evidence="4">
    <location>
        <begin position="600"/>
        <end position="632"/>
    </location>
</feature>
<dbReference type="Proteomes" id="UP000188354">
    <property type="component" value="Chromosome LG09"/>
</dbReference>
<organism evidence="6 7">
    <name type="scientific">Lupinus angustifolius</name>
    <name type="common">Narrow-leaved blue lupine</name>
    <dbReference type="NCBI Taxonomy" id="3871"/>
    <lineage>
        <taxon>Eukaryota</taxon>
        <taxon>Viridiplantae</taxon>
        <taxon>Streptophyta</taxon>
        <taxon>Embryophyta</taxon>
        <taxon>Tracheophyta</taxon>
        <taxon>Spermatophyta</taxon>
        <taxon>Magnoliopsida</taxon>
        <taxon>eudicotyledons</taxon>
        <taxon>Gunneridae</taxon>
        <taxon>Pentapetalae</taxon>
        <taxon>rosids</taxon>
        <taxon>fabids</taxon>
        <taxon>Fabales</taxon>
        <taxon>Fabaceae</taxon>
        <taxon>Papilionoideae</taxon>
        <taxon>50 kb inversion clade</taxon>
        <taxon>genistoids sensu lato</taxon>
        <taxon>core genistoids</taxon>
        <taxon>Genisteae</taxon>
        <taxon>Lupinus</taxon>
    </lineage>
</organism>
<dbReference type="InterPro" id="IPR038765">
    <property type="entry name" value="Papain-like_cys_pep_sf"/>
</dbReference>
<dbReference type="InterPro" id="IPR001394">
    <property type="entry name" value="Peptidase_C19_UCH"/>
</dbReference>